<reference evidence="1" key="1">
    <citation type="submission" date="2018-02" db="EMBL/GenBank/DDBJ databases">
        <title>Rhizophora mucronata_Transcriptome.</title>
        <authorList>
            <person name="Meera S.P."/>
            <person name="Sreeshan A."/>
            <person name="Augustine A."/>
        </authorList>
    </citation>
    <scope>NUCLEOTIDE SEQUENCE</scope>
    <source>
        <tissue evidence="1">Leaf</tissue>
    </source>
</reference>
<organism evidence="1">
    <name type="scientific">Rhizophora mucronata</name>
    <name type="common">Asiatic mangrove</name>
    <dbReference type="NCBI Taxonomy" id="61149"/>
    <lineage>
        <taxon>Eukaryota</taxon>
        <taxon>Viridiplantae</taxon>
        <taxon>Streptophyta</taxon>
        <taxon>Embryophyta</taxon>
        <taxon>Tracheophyta</taxon>
        <taxon>Spermatophyta</taxon>
        <taxon>Magnoliopsida</taxon>
        <taxon>eudicotyledons</taxon>
        <taxon>Gunneridae</taxon>
        <taxon>Pentapetalae</taxon>
        <taxon>rosids</taxon>
        <taxon>fabids</taxon>
        <taxon>Malpighiales</taxon>
        <taxon>Rhizophoraceae</taxon>
        <taxon>Rhizophora</taxon>
    </lineage>
</organism>
<name>A0A2P2NCJ5_RHIMU</name>
<dbReference type="EMBL" id="GGEC01059658">
    <property type="protein sequence ID" value="MBX40142.1"/>
    <property type="molecule type" value="Transcribed_RNA"/>
</dbReference>
<proteinExistence type="predicted"/>
<sequence>MENTCRVILNPLSKHFWRYSLPPCSTVPQFPCPQRCRKACIDDESLWEFLSSIQ</sequence>
<dbReference type="AlphaFoldDB" id="A0A2P2NCJ5"/>
<protein>
    <submittedName>
        <fullName evidence="1">Uncharacterized protein</fullName>
    </submittedName>
</protein>
<evidence type="ECO:0000313" key="1">
    <source>
        <dbReference type="EMBL" id="MBX40142.1"/>
    </source>
</evidence>
<accession>A0A2P2NCJ5</accession>